<dbReference type="EMBL" id="FNGU01000001">
    <property type="protein sequence ID" value="SDL36660.1"/>
    <property type="molecule type" value="Genomic_DNA"/>
</dbReference>
<dbReference type="SMART" id="SM00880">
    <property type="entry name" value="CHAD"/>
    <property type="match status" value="1"/>
</dbReference>
<dbReference type="RefSeq" id="WP_052446212.1">
    <property type="nucleotide sequence ID" value="NZ_FNGU01000001.1"/>
</dbReference>
<feature type="domain" description="CHAD" evidence="1">
    <location>
        <begin position="213"/>
        <end position="501"/>
    </location>
</feature>
<evidence type="ECO:0000259" key="1">
    <source>
        <dbReference type="PROSITE" id="PS51708"/>
    </source>
</evidence>
<accession>A0A1G9JGF7</accession>
<evidence type="ECO:0000313" key="3">
    <source>
        <dbReference type="Proteomes" id="UP000182146"/>
    </source>
</evidence>
<dbReference type="Pfam" id="PF05235">
    <property type="entry name" value="CHAD"/>
    <property type="match status" value="1"/>
</dbReference>
<proteinExistence type="predicted"/>
<dbReference type="PANTHER" id="PTHR39339">
    <property type="entry name" value="SLR1444 PROTEIN"/>
    <property type="match status" value="1"/>
</dbReference>
<dbReference type="PROSITE" id="PS51708">
    <property type="entry name" value="CHAD"/>
    <property type="match status" value="1"/>
</dbReference>
<dbReference type="InterPro" id="IPR038186">
    <property type="entry name" value="CHAD_dom_sf"/>
</dbReference>
<organism evidence="2 3">
    <name type="scientific">Geoalkalibacter ferrihydriticus</name>
    <dbReference type="NCBI Taxonomy" id="392333"/>
    <lineage>
        <taxon>Bacteria</taxon>
        <taxon>Pseudomonadati</taxon>
        <taxon>Thermodesulfobacteriota</taxon>
        <taxon>Desulfuromonadia</taxon>
        <taxon>Desulfuromonadales</taxon>
        <taxon>Geoalkalibacteraceae</taxon>
        <taxon>Geoalkalibacter</taxon>
    </lineage>
</organism>
<dbReference type="Gene3D" id="1.40.20.10">
    <property type="entry name" value="CHAD domain"/>
    <property type="match status" value="1"/>
</dbReference>
<sequence length="520" mass="59330">MTLSPRHYHLVGGHEVLPKVLGEKFVLIHEAGGPLTQTYCDTFDWRLSAAGWQLIDDQEALAARLKLVQADSGALVATGDCASPSFFWDFPPGPLRSALEPVIEMRALLPMVCVRGRQDFYRVLDRREKTVVRLEVISCSVGGPGAEMHALLPRLLLDPLKGFQREAQAIAQFLEKQSGLVPLDVDLFSEGLAVLGRSPGDYSSKVRVDLSPATPAAEALRQILWQLLETLLTNQAGVEGALDSEFLHDFRVAVRRTRSALGQIKGVLPAREVVLFRQEFSWLGSITGSARDFDVYLLDFPRFQASLPPDVRDDLQPFRRFLLKHQQQEYRKLCRHLASNRYRKLIARWRDFLQTPGDVEGSPGGTRPVVQVAAERTWKVYRRVMREGLSIRADSPPEDLHELRKTCKKLRYLMEFFQSLYPPQQIRRLIKALKELQDNLGTYQDLHVQVDTLRRFSHEMAEEAEVPAETLLALGRLVEALDRRQVAVRHEFSERFAHFTREKNQLLFRQLFKLPAQEQP</sequence>
<dbReference type="Proteomes" id="UP000182146">
    <property type="component" value="Unassembled WGS sequence"/>
</dbReference>
<dbReference type="AlphaFoldDB" id="A0A1G9JGF7"/>
<dbReference type="STRING" id="392333.SAMN05660860_00445"/>
<gene>
    <name evidence="2" type="ORF">SAMN05660860_00445</name>
</gene>
<evidence type="ECO:0000313" key="2">
    <source>
        <dbReference type="EMBL" id="SDL36660.1"/>
    </source>
</evidence>
<dbReference type="InterPro" id="IPR007899">
    <property type="entry name" value="CHAD_dom"/>
</dbReference>
<name>A0A1G9JGF7_9BACT</name>
<reference evidence="2 3" key="1">
    <citation type="submission" date="2016-10" db="EMBL/GenBank/DDBJ databases">
        <authorList>
            <person name="de Groot N.N."/>
        </authorList>
    </citation>
    <scope>NUCLEOTIDE SEQUENCE [LARGE SCALE GENOMIC DNA]</scope>
    <source>
        <strain evidence="2 3">DSM 17813</strain>
    </source>
</reference>
<protein>
    <submittedName>
        <fullName evidence="2">CHAD domain-containing protein</fullName>
    </submittedName>
</protein>
<dbReference type="PANTHER" id="PTHR39339:SF1">
    <property type="entry name" value="CHAD DOMAIN-CONTAINING PROTEIN"/>
    <property type="match status" value="1"/>
</dbReference>
<dbReference type="OrthoDB" id="9777271at2"/>